<evidence type="ECO:0000313" key="3">
    <source>
        <dbReference type="Proteomes" id="UP000826271"/>
    </source>
</evidence>
<dbReference type="AlphaFoldDB" id="A0AAV6WPB4"/>
<organism evidence="2 3">
    <name type="scientific">Buddleja alternifolia</name>
    <dbReference type="NCBI Taxonomy" id="168488"/>
    <lineage>
        <taxon>Eukaryota</taxon>
        <taxon>Viridiplantae</taxon>
        <taxon>Streptophyta</taxon>
        <taxon>Embryophyta</taxon>
        <taxon>Tracheophyta</taxon>
        <taxon>Spermatophyta</taxon>
        <taxon>Magnoliopsida</taxon>
        <taxon>eudicotyledons</taxon>
        <taxon>Gunneridae</taxon>
        <taxon>Pentapetalae</taxon>
        <taxon>asterids</taxon>
        <taxon>lamiids</taxon>
        <taxon>Lamiales</taxon>
        <taxon>Scrophulariaceae</taxon>
        <taxon>Buddlejeae</taxon>
        <taxon>Buddleja</taxon>
    </lineage>
</organism>
<accession>A0AAV6WPB4</accession>
<comment type="caution">
    <text evidence="2">The sequence shown here is derived from an EMBL/GenBank/DDBJ whole genome shotgun (WGS) entry which is preliminary data.</text>
</comment>
<sequence length="180" mass="19611">MDFSSYDNTRANRDVENSKNHKAPSGKVMEIPVTADEIMLAGGLGTTDDISSILPVARDSTDFEAGLLNIRQYEVLDDKTASGQSDPLTGIVEVHKFESKDTEDVHDYEPNDASVNLEASVTSDDVMRAGGFGATDDISSFLPVASDFTDFEANLRGAREYEDLVEEINRPGLGWTNEAK</sequence>
<dbReference type="PANTHER" id="PTHR37250">
    <property type="entry name" value="OS05G0496000 PROTEIN"/>
    <property type="match status" value="1"/>
</dbReference>
<evidence type="ECO:0000313" key="2">
    <source>
        <dbReference type="EMBL" id="KAG8372018.1"/>
    </source>
</evidence>
<proteinExistence type="predicted"/>
<protein>
    <submittedName>
        <fullName evidence="2">Uncharacterized protein</fullName>
    </submittedName>
</protein>
<reference evidence="2" key="1">
    <citation type="submission" date="2019-10" db="EMBL/GenBank/DDBJ databases">
        <authorList>
            <person name="Zhang R."/>
            <person name="Pan Y."/>
            <person name="Wang J."/>
            <person name="Ma R."/>
            <person name="Yu S."/>
        </authorList>
    </citation>
    <scope>NUCLEOTIDE SEQUENCE</scope>
    <source>
        <strain evidence="2">LA-IB0</strain>
        <tissue evidence="2">Leaf</tissue>
    </source>
</reference>
<gene>
    <name evidence="2" type="ORF">BUALT_Bualt12G0023100</name>
</gene>
<evidence type="ECO:0000256" key="1">
    <source>
        <dbReference type="SAM" id="MobiDB-lite"/>
    </source>
</evidence>
<dbReference type="Proteomes" id="UP000826271">
    <property type="component" value="Unassembled WGS sequence"/>
</dbReference>
<dbReference type="EMBL" id="WHWC01000012">
    <property type="protein sequence ID" value="KAG8372018.1"/>
    <property type="molecule type" value="Genomic_DNA"/>
</dbReference>
<name>A0AAV6WPB4_9LAMI</name>
<keyword evidence="3" id="KW-1185">Reference proteome</keyword>
<feature type="compositionally biased region" description="Basic and acidic residues" evidence="1">
    <location>
        <begin position="10"/>
        <end position="19"/>
    </location>
</feature>
<dbReference type="PANTHER" id="PTHR37250:SF1">
    <property type="entry name" value="OS05G0496000 PROTEIN"/>
    <property type="match status" value="1"/>
</dbReference>
<feature type="region of interest" description="Disordered" evidence="1">
    <location>
        <begin position="1"/>
        <end position="27"/>
    </location>
</feature>